<dbReference type="RefSeq" id="WP_394382609.1">
    <property type="nucleotide sequence ID" value="NZ_JBIGIB010000002.1"/>
</dbReference>
<evidence type="ECO:0000313" key="1">
    <source>
        <dbReference type="EMBL" id="MFG6466246.1"/>
    </source>
</evidence>
<protein>
    <recommendedName>
        <fullName evidence="3">Transposase</fullName>
    </recommendedName>
</protein>
<dbReference type="SUPFAM" id="SSF143422">
    <property type="entry name" value="Transposase IS200-like"/>
    <property type="match status" value="1"/>
</dbReference>
<comment type="caution">
    <text evidence="1">The sequence shown here is derived from an EMBL/GenBank/DDBJ whole genome shotgun (WGS) entry which is preliminary data.</text>
</comment>
<proteinExistence type="predicted"/>
<reference evidence="1 2" key="1">
    <citation type="submission" date="2024-08" db="EMBL/GenBank/DDBJ databases">
        <authorList>
            <person name="Lu H."/>
        </authorList>
    </citation>
    <scope>NUCLEOTIDE SEQUENCE [LARGE SCALE GENOMIC DNA]</scope>
    <source>
        <strain evidence="1 2">BYS87W</strain>
    </source>
</reference>
<evidence type="ECO:0000313" key="2">
    <source>
        <dbReference type="Proteomes" id="UP001606303"/>
    </source>
</evidence>
<sequence>MRYRRANTPGATYFFTLNAADRSGRVLTDHIDALRDSFRAVRGAHSFVVDAICVLPAPPASADDAAA</sequence>
<name>A0ABW7GW96_9BURK</name>
<accession>A0ABW7GW96</accession>
<dbReference type="Proteomes" id="UP001606303">
    <property type="component" value="Unassembled WGS sequence"/>
</dbReference>
<dbReference type="InterPro" id="IPR036515">
    <property type="entry name" value="Transposase_17_sf"/>
</dbReference>
<evidence type="ECO:0008006" key="3">
    <source>
        <dbReference type="Google" id="ProtNLM"/>
    </source>
</evidence>
<keyword evidence="2" id="KW-1185">Reference proteome</keyword>
<dbReference type="EMBL" id="JBIGIB010000002">
    <property type="protein sequence ID" value="MFG6466246.1"/>
    <property type="molecule type" value="Genomic_DNA"/>
</dbReference>
<organism evidence="1 2">
    <name type="scientific">Pelomonas baiyunensis</name>
    <dbReference type="NCBI Taxonomy" id="3299026"/>
    <lineage>
        <taxon>Bacteria</taxon>
        <taxon>Pseudomonadati</taxon>
        <taxon>Pseudomonadota</taxon>
        <taxon>Betaproteobacteria</taxon>
        <taxon>Burkholderiales</taxon>
        <taxon>Sphaerotilaceae</taxon>
        <taxon>Roseateles</taxon>
    </lineage>
</organism>
<gene>
    <name evidence="1" type="ORF">ACG01O_06485</name>
</gene>